<evidence type="ECO:0000313" key="8">
    <source>
        <dbReference type="Proteomes" id="UP001138708"/>
    </source>
</evidence>
<name>A0A9X9WE91_9PROT</name>
<evidence type="ECO:0000256" key="3">
    <source>
        <dbReference type="ARBA" id="ARBA00022729"/>
    </source>
</evidence>
<keyword evidence="3" id="KW-0732">Signal</keyword>
<dbReference type="GO" id="GO:1904680">
    <property type="term" value="F:peptide transmembrane transporter activity"/>
    <property type="evidence" value="ECO:0007669"/>
    <property type="project" value="TreeGrafter"/>
</dbReference>
<dbReference type="PANTHER" id="PTHR30290:SF38">
    <property type="entry name" value="D,D-DIPEPTIDE-BINDING PERIPLASMIC PROTEIN DDPA-RELATED"/>
    <property type="match status" value="1"/>
</dbReference>
<proteinExistence type="inferred from homology"/>
<dbReference type="PIRSF" id="PIRSF002741">
    <property type="entry name" value="MppA"/>
    <property type="match status" value="1"/>
</dbReference>
<sequence length="529" mass="58213">MMKRRDGFKAGLAAAGLIFGRGAAAQANRDAVTILVRNDSVGFDPHKVTGRGAAEILFMITDTLVALEDDQKTVHPLLAKSWTVSPDGLTYVFELRDDVTFHSGRKLTAEDVVFSLKRLIDPATRSPAAWRAGAVKSITATGPTTVEYILERPYNELLLQLAQSFGAIIDREEVAAMGTEYGSRGLNGTGPFRWGEWRPRDRFVLNRHDAYRWGPAIYDNRGPAHVRQVVWQVVPEESTIVASTATGGGDITYVAPEWAVEQLRRNPRLTVTQPRVSNYSAFLGLRTNRELTADPRVRQAMSLCINREELVRTLWFGQADVATSFINPVTLDFSDRGRVGFDKARAEALLDQAGWARGGDGIRTKDGKRLAPEVIAANTPGWRARLGAIQGYMRAVGVDLRLLMPEPAAAMAQINASPNYDAYALFTPYGTAGEALMSFHSRNIPAPNRVNWRDAETDRQLDAGQVALQDAARAEAYAKVQGIVAEQALVIPLAHEKLFLFTNQRVTGAKPHGIYNCGIYKGLDLRIAR</sequence>
<dbReference type="Pfam" id="PF00496">
    <property type="entry name" value="SBP_bac_5"/>
    <property type="match status" value="1"/>
</dbReference>
<dbReference type="EMBL" id="JAAEDK010000009">
    <property type="protein sequence ID" value="MBR0658651.1"/>
    <property type="molecule type" value="Genomic_DNA"/>
</dbReference>
<organism evidence="5 8">
    <name type="scientific">Neoroseomonas oryzicola</name>
    <dbReference type="NCBI Taxonomy" id="535904"/>
    <lineage>
        <taxon>Bacteria</taxon>
        <taxon>Pseudomonadati</taxon>
        <taxon>Pseudomonadota</taxon>
        <taxon>Alphaproteobacteria</taxon>
        <taxon>Acetobacterales</taxon>
        <taxon>Acetobacteraceae</taxon>
        <taxon>Neoroseomonas</taxon>
    </lineage>
</organism>
<dbReference type="Gene3D" id="3.10.105.10">
    <property type="entry name" value="Dipeptide-binding Protein, Domain 3"/>
    <property type="match status" value="1"/>
</dbReference>
<dbReference type="InterPro" id="IPR000914">
    <property type="entry name" value="SBP_5_dom"/>
</dbReference>
<evidence type="ECO:0000313" key="5">
    <source>
        <dbReference type="EMBL" id="MBR0658651.1"/>
    </source>
</evidence>
<comment type="subcellular location">
    <subcellularLocation>
        <location evidence="1">Periplasm</location>
    </subcellularLocation>
</comment>
<evidence type="ECO:0000256" key="1">
    <source>
        <dbReference type="ARBA" id="ARBA00004418"/>
    </source>
</evidence>
<dbReference type="GO" id="GO:0043190">
    <property type="term" value="C:ATP-binding cassette (ABC) transporter complex"/>
    <property type="evidence" value="ECO:0007669"/>
    <property type="project" value="InterPro"/>
</dbReference>
<feature type="domain" description="Solute-binding protein family 5" evidence="4">
    <location>
        <begin position="73"/>
        <end position="424"/>
    </location>
</feature>
<dbReference type="AlphaFoldDB" id="A0A9X9WE91"/>
<protein>
    <submittedName>
        <fullName evidence="5">ABC transporter substrate-binding protein</fullName>
    </submittedName>
</protein>
<gene>
    <name evidence="6" type="ORF">GWK15_13255</name>
    <name evidence="5" type="ORF">GXW75_05280</name>
</gene>
<reference evidence="5" key="3">
    <citation type="journal article" date="2021" name="Syst. Appl. Microbiol.">
        <title>Roseomonas hellenica sp. nov., isolated from roots of wild-growing Alkanna tinctoria.</title>
        <authorList>
            <person name="Rat A."/>
            <person name="Naranjo H.D."/>
            <person name="Lebbe L."/>
            <person name="Cnockaert M."/>
            <person name="Krigas N."/>
            <person name="Grigoriadou K."/>
            <person name="Maloupa E."/>
            <person name="Willems A."/>
        </authorList>
    </citation>
    <scope>NUCLEOTIDE SEQUENCE</scope>
    <source>
        <strain evidence="5">LMG 31161</strain>
    </source>
</reference>
<comment type="caution">
    <text evidence="5">The sequence shown here is derived from an EMBL/GenBank/DDBJ whole genome shotgun (WGS) entry which is preliminary data.</text>
</comment>
<dbReference type="InterPro" id="IPR030678">
    <property type="entry name" value="Peptide/Ni-bd"/>
</dbReference>
<dbReference type="Proteomes" id="UP000746741">
    <property type="component" value="Unassembled WGS sequence"/>
</dbReference>
<dbReference type="GO" id="GO:0015833">
    <property type="term" value="P:peptide transport"/>
    <property type="evidence" value="ECO:0007669"/>
    <property type="project" value="TreeGrafter"/>
</dbReference>
<dbReference type="GO" id="GO:0030288">
    <property type="term" value="C:outer membrane-bounded periplasmic space"/>
    <property type="evidence" value="ECO:0007669"/>
    <property type="project" value="UniProtKB-ARBA"/>
</dbReference>
<comment type="similarity">
    <text evidence="2">Belongs to the bacterial solute-binding protein 5 family.</text>
</comment>
<evidence type="ECO:0000256" key="2">
    <source>
        <dbReference type="ARBA" id="ARBA00005695"/>
    </source>
</evidence>
<reference evidence="5" key="1">
    <citation type="submission" date="2020-01" db="EMBL/GenBank/DDBJ databases">
        <authorList>
            <person name="Rat A."/>
        </authorList>
    </citation>
    <scope>NUCLEOTIDE SEQUENCE</scope>
    <source>
        <strain evidence="5">LMG 31161</strain>
    </source>
</reference>
<dbReference type="RefSeq" id="WP_168041807.1">
    <property type="nucleotide sequence ID" value="NZ_JAAEDK010000009.1"/>
</dbReference>
<keyword evidence="7" id="KW-1185">Reference proteome</keyword>
<dbReference type="Proteomes" id="UP001138708">
    <property type="component" value="Unassembled WGS sequence"/>
</dbReference>
<evidence type="ECO:0000313" key="7">
    <source>
        <dbReference type="Proteomes" id="UP000746741"/>
    </source>
</evidence>
<evidence type="ECO:0000313" key="6">
    <source>
        <dbReference type="EMBL" id="NKE17913.1"/>
    </source>
</evidence>
<accession>A0A9X9WE91</accession>
<dbReference type="SUPFAM" id="SSF53850">
    <property type="entry name" value="Periplasmic binding protein-like II"/>
    <property type="match status" value="1"/>
</dbReference>
<dbReference type="Gene3D" id="3.40.190.10">
    <property type="entry name" value="Periplasmic binding protein-like II"/>
    <property type="match status" value="1"/>
</dbReference>
<dbReference type="PANTHER" id="PTHR30290">
    <property type="entry name" value="PERIPLASMIC BINDING COMPONENT OF ABC TRANSPORTER"/>
    <property type="match status" value="1"/>
</dbReference>
<dbReference type="InterPro" id="IPR039424">
    <property type="entry name" value="SBP_5"/>
</dbReference>
<evidence type="ECO:0000259" key="4">
    <source>
        <dbReference type="Pfam" id="PF00496"/>
    </source>
</evidence>
<dbReference type="EMBL" id="JAAVUP010000003">
    <property type="protein sequence ID" value="NKE17913.1"/>
    <property type="molecule type" value="Genomic_DNA"/>
</dbReference>
<reference evidence="6 7" key="2">
    <citation type="submission" date="2020-02" db="EMBL/GenBank/DDBJ databases">
        <authorList>
            <person name="Sun Q."/>
            <person name="Inoue M."/>
        </authorList>
    </citation>
    <scope>NUCLEOTIDE SEQUENCE [LARGE SCALE GENOMIC DNA]</scope>
    <source>
        <strain evidence="6 7">KCTC 22478</strain>
    </source>
</reference>